<comment type="similarity">
    <text evidence="7">Belongs to the binding-protein-dependent transport system permease family.</text>
</comment>
<dbReference type="PANTHER" id="PTHR30193:SF37">
    <property type="entry name" value="INNER MEMBRANE ABC TRANSPORTER PERMEASE PROTEIN YCJO"/>
    <property type="match status" value="1"/>
</dbReference>
<evidence type="ECO:0000259" key="8">
    <source>
        <dbReference type="PROSITE" id="PS50928"/>
    </source>
</evidence>
<keyword evidence="9" id="KW-0762">Sugar transport</keyword>
<dbReference type="SUPFAM" id="SSF161098">
    <property type="entry name" value="MetI-like"/>
    <property type="match status" value="1"/>
</dbReference>
<name>A0A173Y1M1_9FIRM</name>
<evidence type="ECO:0000256" key="5">
    <source>
        <dbReference type="ARBA" id="ARBA00022989"/>
    </source>
</evidence>
<dbReference type="Proteomes" id="UP000261257">
    <property type="component" value="Unassembled WGS sequence"/>
</dbReference>
<evidence type="ECO:0000256" key="7">
    <source>
        <dbReference type="RuleBase" id="RU363032"/>
    </source>
</evidence>
<feature type="transmembrane region" description="Helical" evidence="7">
    <location>
        <begin position="264"/>
        <end position="282"/>
    </location>
</feature>
<proteinExistence type="inferred from homology"/>
<dbReference type="RefSeq" id="WP_055652933.1">
    <property type="nucleotide sequence ID" value="NZ_CABIXC010000001.1"/>
</dbReference>
<dbReference type="PROSITE" id="PS50928">
    <property type="entry name" value="ABC_TM1"/>
    <property type="match status" value="1"/>
</dbReference>
<evidence type="ECO:0000313" key="10">
    <source>
        <dbReference type="EMBL" id="RGM08743.1"/>
    </source>
</evidence>
<evidence type="ECO:0000256" key="4">
    <source>
        <dbReference type="ARBA" id="ARBA00022692"/>
    </source>
</evidence>
<evidence type="ECO:0000256" key="1">
    <source>
        <dbReference type="ARBA" id="ARBA00004651"/>
    </source>
</evidence>
<evidence type="ECO:0000256" key="2">
    <source>
        <dbReference type="ARBA" id="ARBA00022448"/>
    </source>
</evidence>
<dbReference type="InterPro" id="IPR051393">
    <property type="entry name" value="ABC_transporter_permease"/>
</dbReference>
<dbReference type="Pfam" id="PF00528">
    <property type="entry name" value="BPD_transp_1"/>
    <property type="match status" value="1"/>
</dbReference>
<evidence type="ECO:0000256" key="6">
    <source>
        <dbReference type="ARBA" id="ARBA00023136"/>
    </source>
</evidence>
<feature type="transmembrane region" description="Helical" evidence="7">
    <location>
        <begin position="12"/>
        <end position="34"/>
    </location>
</feature>
<feature type="transmembrane region" description="Helical" evidence="7">
    <location>
        <begin position="109"/>
        <end position="130"/>
    </location>
</feature>
<gene>
    <name evidence="9" type="primary">ugpA_9</name>
    <name evidence="10" type="ORF">DXC39_01895</name>
    <name evidence="9" type="ORF">ERS852407_00604</name>
</gene>
<keyword evidence="5 7" id="KW-1133">Transmembrane helix</keyword>
<dbReference type="PANTHER" id="PTHR30193">
    <property type="entry name" value="ABC TRANSPORTER PERMEASE PROTEIN"/>
    <property type="match status" value="1"/>
</dbReference>
<sequence length="290" mass="32496">MKKKRLTYSNFYFYLLLLAPILAVYILFFVIPVVSSMFFSLTNFNGISLKFKWVGFNNYDVAFHDKVFKKAMVNTFLFALGATVLQNLFAIVFAMALNTKIKSRNFLRMLLFAPCMLSPVVVAFIWQFIYMPDGMLNHLLGTDITWLGNRKTALFCVVIAHVWMWIGYSSTIYMSNLQSISTDILEAAAIDGAGPWQKFKSITLPMLAPATTINVTLAFTQSLKVFDIVYAMTGGGPLNSTETVGTYVVANMNRGLHGYASAQTVLLTIVIVLFGQVLIGVLKKREEAIY</sequence>
<dbReference type="GO" id="GO:0055085">
    <property type="term" value="P:transmembrane transport"/>
    <property type="evidence" value="ECO:0007669"/>
    <property type="project" value="InterPro"/>
</dbReference>
<evidence type="ECO:0000256" key="3">
    <source>
        <dbReference type="ARBA" id="ARBA00022475"/>
    </source>
</evidence>
<protein>
    <submittedName>
        <fullName evidence="9">Permease component of ABC-type sugar transporter</fullName>
    </submittedName>
    <submittedName>
        <fullName evidence="10">Sugar ABC transporter permease</fullName>
    </submittedName>
</protein>
<dbReference type="EMBL" id="CYZE01000001">
    <property type="protein sequence ID" value="CUN57470.1"/>
    <property type="molecule type" value="Genomic_DNA"/>
</dbReference>
<dbReference type="Proteomes" id="UP000095651">
    <property type="component" value="Unassembled WGS sequence"/>
</dbReference>
<dbReference type="AlphaFoldDB" id="A0A173Y1M1"/>
<dbReference type="GO" id="GO:0005886">
    <property type="term" value="C:plasma membrane"/>
    <property type="evidence" value="ECO:0007669"/>
    <property type="project" value="UniProtKB-SubCell"/>
</dbReference>
<evidence type="ECO:0000313" key="12">
    <source>
        <dbReference type="Proteomes" id="UP000261257"/>
    </source>
</evidence>
<organism evidence="9 11">
    <name type="scientific">Hungatella hathewayi</name>
    <dbReference type="NCBI Taxonomy" id="154046"/>
    <lineage>
        <taxon>Bacteria</taxon>
        <taxon>Bacillati</taxon>
        <taxon>Bacillota</taxon>
        <taxon>Clostridia</taxon>
        <taxon>Lachnospirales</taxon>
        <taxon>Lachnospiraceae</taxon>
        <taxon>Hungatella</taxon>
    </lineage>
</organism>
<feature type="transmembrane region" description="Helical" evidence="7">
    <location>
        <begin position="76"/>
        <end position="97"/>
    </location>
</feature>
<dbReference type="EMBL" id="QSSQ01000001">
    <property type="protein sequence ID" value="RGM08743.1"/>
    <property type="molecule type" value="Genomic_DNA"/>
</dbReference>
<keyword evidence="4 7" id="KW-0812">Transmembrane</keyword>
<reference evidence="9 11" key="1">
    <citation type="submission" date="2015-09" db="EMBL/GenBank/DDBJ databases">
        <authorList>
            <consortium name="Pathogen Informatics"/>
        </authorList>
    </citation>
    <scope>NUCLEOTIDE SEQUENCE [LARGE SCALE GENOMIC DNA]</scope>
    <source>
        <strain evidence="9 11">2789STDY5608850</strain>
    </source>
</reference>
<accession>A0A173Y1M1</accession>
<dbReference type="InterPro" id="IPR000515">
    <property type="entry name" value="MetI-like"/>
</dbReference>
<keyword evidence="3" id="KW-1003">Cell membrane</keyword>
<dbReference type="CDD" id="cd06261">
    <property type="entry name" value="TM_PBP2"/>
    <property type="match status" value="1"/>
</dbReference>
<reference evidence="10 12" key="2">
    <citation type="submission" date="2018-08" db="EMBL/GenBank/DDBJ databases">
        <title>A genome reference for cultivated species of the human gut microbiota.</title>
        <authorList>
            <person name="Zou Y."/>
            <person name="Xue W."/>
            <person name="Luo G."/>
        </authorList>
    </citation>
    <scope>NUCLEOTIDE SEQUENCE [LARGE SCALE GENOMIC DNA]</scope>
    <source>
        <strain evidence="10 12">TF05-11AC</strain>
    </source>
</reference>
<dbReference type="Gene3D" id="1.10.3720.10">
    <property type="entry name" value="MetI-like"/>
    <property type="match status" value="1"/>
</dbReference>
<feature type="transmembrane region" description="Helical" evidence="7">
    <location>
        <begin position="150"/>
        <end position="168"/>
    </location>
</feature>
<comment type="subcellular location">
    <subcellularLocation>
        <location evidence="1 7">Cell membrane</location>
        <topology evidence="1 7">Multi-pass membrane protein</topology>
    </subcellularLocation>
</comment>
<keyword evidence="2 7" id="KW-0813">Transport</keyword>
<keyword evidence="6 7" id="KW-0472">Membrane</keyword>
<evidence type="ECO:0000313" key="11">
    <source>
        <dbReference type="Proteomes" id="UP000095651"/>
    </source>
</evidence>
<feature type="domain" description="ABC transmembrane type-1" evidence="8">
    <location>
        <begin position="72"/>
        <end position="278"/>
    </location>
</feature>
<dbReference type="InterPro" id="IPR035906">
    <property type="entry name" value="MetI-like_sf"/>
</dbReference>
<evidence type="ECO:0000313" key="9">
    <source>
        <dbReference type="EMBL" id="CUN57470.1"/>
    </source>
</evidence>